<dbReference type="AlphaFoldDB" id="A0A7J7K148"/>
<keyword evidence="1" id="KW-0812">Transmembrane</keyword>
<keyword evidence="1" id="KW-1133">Transmembrane helix</keyword>
<reference evidence="2" key="1">
    <citation type="submission" date="2020-06" db="EMBL/GenBank/DDBJ databases">
        <title>Draft genome of Bugula neritina, a colonial animal packing powerful symbionts and potential medicines.</title>
        <authorList>
            <person name="Rayko M."/>
        </authorList>
    </citation>
    <scope>NUCLEOTIDE SEQUENCE [LARGE SCALE GENOMIC DNA]</scope>
    <source>
        <strain evidence="2">Kwan_BN1</strain>
    </source>
</reference>
<keyword evidence="1" id="KW-0472">Membrane</keyword>
<evidence type="ECO:0000256" key="1">
    <source>
        <dbReference type="SAM" id="Phobius"/>
    </source>
</evidence>
<evidence type="ECO:0000313" key="2">
    <source>
        <dbReference type="EMBL" id="KAF6031308.1"/>
    </source>
</evidence>
<accession>A0A7J7K148</accession>
<feature type="transmembrane region" description="Helical" evidence="1">
    <location>
        <begin position="46"/>
        <end position="65"/>
    </location>
</feature>
<proteinExistence type="predicted"/>
<gene>
    <name evidence="2" type="ORF">EB796_010396</name>
</gene>
<protein>
    <submittedName>
        <fullName evidence="2">Uncharacterized protein</fullName>
    </submittedName>
</protein>
<keyword evidence="3" id="KW-1185">Reference proteome</keyword>
<dbReference type="Proteomes" id="UP000593567">
    <property type="component" value="Unassembled WGS sequence"/>
</dbReference>
<name>A0A7J7K148_BUGNE</name>
<dbReference type="EMBL" id="VXIV02001628">
    <property type="protein sequence ID" value="KAF6031308.1"/>
    <property type="molecule type" value="Genomic_DNA"/>
</dbReference>
<comment type="caution">
    <text evidence="2">The sequence shown here is derived from an EMBL/GenBank/DDBJ whole genome shotgun (WGS) entry which is preliminary data.</text>
</comment>
<sequence>MQQEISSLEQRLKVVEQISVNQRRQQIDQTSKYLRWWPFPGLQPRAALVFLLWPVLVAWLFRYAANKRRRT</sequence>
<evidence type="ECO:0000313" key="3">
    <source>
        <dbReference type="Proteomes" id="UP000593567"/>
    </source>
</evidence>
<organism evidence="2 3">
    <name type="scientific">Bugula neritina</name>
    <name type="common">Brown bryozoan</name>
    <name type="synonym">Sertularia neritina</name>
    <dbReference type="NCBI Taxonomy" id="10212"/>
    <lineage>
        <taxon>Eukaryota</taxon>
        <taxon>Metazoa</taxon>
        <taxon>Spiralia</taxon>
        <taxon>Lophotrochozoa</taxon>
        <taxon>Bryozoa</taxon>
        <taxon>Gymnolaemata</taxon>
        <taxon>Cheilostomatida</taxon>
        <taxon>Flustrina</taxon>
        <taxon>Buguloidea</taxon>
        <taxon>Bugulidae</taxon>
        <taxon>Bugula</taxon>
    </lineage>
</organism>